<organism evidence="1">
    <name type="scientific">Rhizophora mucronata</name>
    <name type="common">Asiatic mangrove</name>
    <dbReference type="NCBI Taxonomy" id="61149"/>
    <lineage>
        <taxon>Eukaryota</taxon>
        <taxon>Viridiplantae</taxon>
        <taxon>Streptophyta</taxon>
        <taxon>Embryophyta</taxon>
        <taxon>Tracheophyta</taxon>
        <taxon>Spermatophyta</taxon>
        <taxon>Magnoliopsida</taxon>
        <taxon>eudicotyledons</taxon>
        <taxon>Gunneridae</taxon>
        <taxon>Pentapetalae</taxon>
        <taxon>rosids</taxon>
        <taxon>fabids</taxon>
        <taxon>Malpighiales</taxon>
        <taxon>Rhizophoraceae</taxon>
        <taxon>Rhizophora</taxon>
    </lineage>
</organism>
<dbReference type="AlphaFoldDB" id="A0A2P2J0Z6"/>
<sequence length="54" mass="6237">MIATRCARIRFVFPGLKLGRKSIMIFMKVVLQTIPGLTRQLLSFDTCYFQIILS</sequence>
<dbReference type="EMBL" id="GGEC01006650">
    <property type="protein sequence ID" value="MBW87133.1"/>
    <property type="molecule type" value="Transcribed_RNA"/>
</dbReference>
<reference evidence="1" key="1">
    <citation type="submission" date="2018-02" db="EMBL/GenBank/DDBJ databases">
        <title>Rhizophora mucronata_Transcriptome.</title>
        <authorList>
            <person name="Meera S.P."/>
            <person name="Sreeshan A."/>
            <person name="Augustine A."/>
        </authorList>
    </citation>
    <scope>NUCLEOTIDE SEQUENCE</scope>
    <source>
        <tissue evidence="1">Leaf</tissue>
    </source>
</reference>
<name>A0A2P2J0Z6_RHIMU</name>
<accession>A0A2P2J0Z6</accession>
<evidence type="ECO:0000313" key="1">
    <source>
        <dbReference type="EMBL" id="MBW87133.1"/>
    </source>
</evidence>
<proteinExistence type="predicted"/>
<protein>
    <submittedName>
        <fullName evidence="1">Uncharacterized protein</fullName>
    </submittedName>
</protein>